<comment type="caution">
    <text evidence="3">The sequence shown here is derived from an EMBL/GenBank/DDBJ whole genome shotgun (WGS) entry which is preliminary data.</text>
</comment>
<dbReference type="EMBL" id="JAULSR010000002">
    <property type="protein sequence ID" value="KAK0631060.1"/>
    <property type="molecule type" value="Genomic_DNA"/>
</dbReference>
<feature type="region of interest" description="Disordered" evidence="1">
    <location>
        <begin position="525"/>
        <end position="587"/>
    </location>
</feature>
<protein>
    <recommendedName>
        <fullName evidence="2">DUF8004 domain-containing protein</fullName>
    </recommendedName>
</protein>
<feature type="region of interest" description="Disordered" evidence="1">
    <location>
        <begin position="704"/>
        <end position="730"/>
    </location>
</feature>
<dbReference type="PANTHER" id="PTHR39601:SF1">
    <property type="entry name" value="CHORIOGENIN HMINOR"/>
    <property type="match status" value="1"/>
</dbReference>
<feature type="compositionally biased region" description="Polar residues" evidence="1">
    <location>
        <begin position="553"/>
        <end position="569"/>
    </location>
</feature>
<feature type="compositionally biased region" description="Low complexity" evidence="1">
    <location>
        <begin position="766"/>
        <end position="780"/>
    </location>
</feature>
<evidence type="ECO:0000256" key="1">
    <source>
        <dbReference type="SAM" id="MobiDB-lite"/>
    </source>
</evidence>
<evidence type="ECO:0000313" key="3">
    <source>
        <dbReference type="EMBL" id="KAK0631060.1"/>
    </source>
</evidence>
<dbReference type="InterPro" id="IPR058317">
    <property type="entry name" value="DUF8004"/>
</dbReference>
<organism evidence="3 4">
    <name type="scientific">Bombardia bombarda</name>
    <dbReference type="NCBI Taxonomy" id="252184"/>
    <lineage>
        <taxon>Eukaryota</taxon>
        <taxon>Fungi</taxon>
        <taxon>Dikarya</taxon>
        <taxon>Ascomycota</taxon>
        <taxon>Pezizomycotina</taxon>
        <taxon>Sordariomycetes</taxon>
        <taxon>Sordariomycetidae</taxon>
        <taxon>Sordariales</taxon>
        <taxon>Lasiosphaeriaceae</taxon>
        <taxon>Bombardia</taxon>
    </lineage>
</organism>
<keyword evidence="4" id="KW-1185">Reference proteome</keyword>
<dbReference type="Proteomes" id="UP001174934">
    <property type="component" value="Unassembled WGS sequence"/>
</dbReference>
<gene>
    <name evidence="3" type="ORF">B0T17DRAFT_507482</name>
</gene>
<feature type="compositionally biased region" description="Basic and acidic residues" evidence="1">
    <location>
        <begin position="525"/>
        <end position="537"/>
    </location>
</feature>
<reference evidence="3" key="1">
    <citation type="submission" date="2023-06" db="EMBL/GenBank/DDBJ databases">
        <title>Genome-scale phylogeny and comparative genomics of the fungal order Sordariales.</title>
        <authorList>
            <consortium name="Lawrence Berkeley National Laboratory"/>
            <person name="Hensen N."/>
            <person name="Bonometti L."/>
            <person name="Westerberg I."/>
            <person name="Brannstrom I.O."/>
            <person name="Guillou S."/>
            <person name="Cros-Aarteil S."/>
            <person name="Calhoun S."/>
            <person name="Haridas S."/>
            <person name="Kuo A."/>
            <person name="Mondo S."/>
            <person name="Pangilinan J."/>
            <person name="Riley R."/>
            <person name="LaButti K."/>
            <person name="Andreopoulos B."/>
            <person name="Lipzen A."/>
            <person name="Chen C."/>
            <person name="Yanf M."/>
            <person name="Daum C."/>
            <person name="Ng V."/>
            <person name="Clum A."/>
            <person name="Steindorff A."/>
            <person name="Ohm R."/>
            <person name="Martin F."/>
            <person name="Silar P."/>
            <person name="Natvig D."/>
            <person name="Lalanne C."/>
            <person name="Gautier V."/>
            <person name="Ament-velasquez S.L."/>
            <person name="Kruys A."/>
            <person name="Hutchinson M.I."/>
            <person name="Powell A.J."/>
            <person name="Barry K."/>
            <person name="Miller A.N."/>
            <person name="Grigoriev I.V."/>
            <person name="Debuchy R."/>
            <person name="Gladieux P."/>
            <person name="Thoren M.H."/>
            <person name="Johannesson H."/>
        </authorList>
    </citation>
    <scope>NUCLEOTIDE SEQUENCE</scope>
    <source>
        <strain evidence="3">SMH3391-2</strain>
    </source>
</reference>
<sequence length="831" mass="93864">MSSSTTSCGQSSMVEIRPSGDQESRVLDILMENPLPEVTKIKRWDGAAKKCENWGNWARDPELWFRKGNCLVYLHSRGLSRAGPAFKIPFDALIAAKCHPFVARYIARDPTESPAFQVGQGHLDFAQQVSLSETTELYIPPPPLANKDDVLRFYLATRNLFAWVFRRSLVGQHLGISLIWLLNSMAEFRSPEEDNIDDLMSYLDEEGYLDMRMQPIHAVALLHFAEHYQFSRLYIDAFTHCVGMFDQVLKISEYQMVTSTTRRNIRRAKRELDKRLKHASTKLLNFLEDEISEENTALPTGGRTYIEHFRSFLSEFYRTRLGRYPPAFADQHNHIFDPNIYQVMRNDFEALYEYLVDNSLTAPQSIPAQEGICTLKAVRDFDKRNNFHMLPHPLPLLPAIVQPTAVPPRRISWMSKPNKLKPDQRLLSHAASAKATNSSKRELLKNNLVIAYRKLEEDSVFSPLKVDRQEKLSQVEVRKIHWIMVYCTYQLLRSCTEAPLECQDSDGVKYHIASSTISVPWKDERRLAPRDRRDGRTLAESSSASVLSVMTSPGQPRSTLSQVRSSSGNFGPEYRKANSTPPVILPPRFPPIIPPRIRSLRRSLHIFNHDYDRKPEPLSTAPSRRPYSEIIIQRYGNGLEDKGGYGAWSPESGLVPGDEEDSMSDGSPDEEDLTPEPLAICSIRSPSSSSAFSVNSSAACSTMSRFSEPSTAPTAATSFASRPTSICKSPGDDTTFIRLSEEYPAITQTLVIPKRRASIRSKKQVSNQMSASAPQSSPPNIAAEPLPVTRDDELVPPPLPRKNSRRKMSRLHPQPLRIRKISPPSPTPSCQ</sequence>
<feature type="domain" description="DUF8004" evidence="2">
    <location>
        <begin position="197"/>
        <end position="287"/>
    </location>
</feature>
<evidence type="ECO:0000259" key="2">
    <source>
        <dbReference type="Pfam" id="PF26013"/>
    </source>
</evidence>
<feature type="compositionally biased region" description="Acidic residues" evidence="1">
    <location>
        <begin position="657"/>
        <end position="674"/>
    </location>
</feature>
<accession>A0AA39XC86</accession>
<name>A0AA39XC86_9PEZI</name>
<feature type="compositionally biased region" description="Low complexity" evidence="1">
    <location>
        <begin position="538"/>
        <end position="552"/>
    </location>
</feature>
<feature type="region of interest" description="Disordered" evidence="1">
    <location>
        <begin position="641"/>
        <end position="674"/>
    </location>
</feature>
<dbReference type="Pfam" id="PF26013">
    <property type="entry name" value="DUF8004"/>
    <property type="match status" value="1"/>
</dbReference>
<feature type="compositionally biased region" description="Low complexity" evidence="1">
    <location>
        <begin position="709"/>
        <end position="725"/>
    </location>
</feature>
<dbReference type="AlphaFoldDB" id="A0AA39XC86"/>
<proteinExistence type="predicted"/>
<dbReference type="PANTHER" id="PTHR39601">
    <property type="entry name" value="CHORIOGENIN HMINOR"/>
    <property type="match status" value="1"/>
</dbReference>
<feature type="region of interest" description="Disordered" evidence="1">
    <location>
        <begin position="761"/>
        <end position="831"/>
    </location>
</feature>
<evidence type="ECO:0000313" key="4">
    <source>
        <dbReference type="Proteomes" id="UP001174934"/>
    </source>
</evidence>